<accession>A0ABV0SQW7</accession>
<evidence type="ECO:0000313" key="2">
    <source>
        <dbReference type="Proteomes" id="UP001482620"/>
    </source>
</evidence>
<evidence type="ECO:0000313" key="1">
    <source>
        <dbReference type="EMBL" id="MEQ2221752.1"/>
    </source>
</evidence>
<dbReference type="EMBL" id="JAHRIQ010001857">
    <property type="protein sequence ID" value="MEQ2221752.1"/>
    <property type="molecule type" value="Genomic_DNA"/>
</dbReference>
<sequence>MSFLRRVVAHFLRDRVRRLAIQEGLGVEPLLLHIVKNQAFVSNAPLMPLSRGVSGTSHWEKAQDMLDTLCIPSGIGTPWAPPRRAGGGVWGEGSLGVSAETAAPTTRSWICVLSV</sequence>
<organism evidence="1 2">
    <name type="scientific">Ilyodon furcidens</name>
    <name type="common">goldbreast splitfin</name>
    <dbReference type="NCBI Taxonomy" id="33524"/>
    <lineage>
        <taxon>Eukaryota</taxon>
        <taxon>Metazoa</taxon>
        <taxon>Chordata</taxon>
        <taxon>Craniata</taxon>
        <taxon>Vertebrata</taxon>
        <taxon>Euteleostomi</taxon>
        <taxon>Actinopterygii</taxon>
        <taxon>Neopterygii</taxon>
        <taxon>Teleostei</taxon>
        <taxon>Neoteleostei</taxon>
        <taxon>Acanthomorphata</taxon>
        <taxon>Ovalentaria</taxon>
        <taxon>Atherinomorphae</taxon>
        <taxon>Cyprinodontiformes</taxon>
        <taxon>Goodeidae</taxon>
        <taxon>Ilyodon</taxon>
    </lineage>
</organism>
<proteinExistence type="predicted"/>
<keyword evidence="2" id="KW-1185">Reference proteome</keyword>
<gene>
    <name evidence="1" type="ORF">ILYODFUR_018866</name>
</gene>
<dbReference type="Proteomes" id="UP001482620">
    <property type="component" value="Unassembled WGS sequence"/>
</dbReference>
<name>A0ABV0SQW7_9TELE</name>
<reference evidence="1 2" key="1">
    <citation type="submission" date="2021-06" db="EMBL/GenBank/DDBJ databases">
        <authorList>
            <person name="Palmer J.M."/>
        </authorList>
    </citation>
    <scope>NUCLEOTIDE SEQUENCE [LARGE SCALE GENOMIC DNA]</scope>
    <source>
        <strain evidence="2">if_2019</strain>
        <tissue evidence="1">Muscle</tissue>
    </source>
</reference>
<protein>
    <submittedName>
        <fullName evidence="1">Uncharacterized protein</fullName>
    </submittedName>
</protein>
<comment type="caution">
    <text evidence="1">The sequence shown here is derived from an EMBL/GenBank/DDBJ whole genome shotgun (WGS) entry which is preliminary data.</text>
</comment>